<proteinExistence type="predicted"/>
<evidence type="ECO:0000313" key="1">
    <source>
        <dbReference type="EMBL" id="TQL14981.1"/>
    </source>
</evidence>
<accession>A0A542VUI5</accession>
<reference evidence="1 2" key="1">
    <citation type="submission" date="2019-06" db="EMBL/GenBank/DDBJ databases">
        <title>Genome sequencing of Zymomonas mobilis strains for genetic engineering and biofuel applications.</title>
        <authorList>
            <person name="Teravest M."/>
        </authorList>
    </citation>
    <scope>NUCLEOTIDE SEQUENCE [LARGE SCALE GENOMIC DNA]</scope>
    <source>
        <strain evidence="1 2">AN0101</strain>
    </source>
</reference>
<name>A0A542VUI5_ZYMMB</name>
<evidence type="ECO:0000313" key="2">
    <source>
        <dbReference type="Proteomes" id="UP000316887"/>
    </source>
</evidence>
<comment type="caution">
    <text evidence="1">The sequence shown here is derived from an EMBL/GenBank/DDBJ whole genome shotgun (WGS) entry which is preliminary data.</text>
</comment>
<dbReference type="OrthoDB" id="7278360at2"/>
<dbReference type="EMBL" id="VFOF01000005">
    <property type="protein sequence ID" value="TQL14981.1"/>
    <property type="molecule type" value="Genomic_DNA"/>
</dbReference>
<gene>
    <name evidence="1" type="ORF">FBY58_1813</name>
</gene>
<dbReference type="AlphaFoldDB" id="A0A542VUI5"/>
<dbReference type="Proteomes" id="UP000316887">
    <property type="component" value="Unassembled WGS sequence"/>
</dbReference>
<protein>
    <submittedName>
        <fullName evidence="1">Uncharacterized protein</fullName>
    </submittedName>
</protein>
<sequence length="60" mass="7685">MLENRRGMIKVRFFARKDFIFRKLEEGYSRRVIFEEIEKELDCTYEWFCRLIKKQKQERF</sequence>
<organism evidence="1 2">
    <name type="scientific">Zymomonas mobilis</name>
    <dbReference type="NCBI Taxonomy" id="542"/>
    <lineage>
        <taxon>Bacteria</taxon>
        <taxon>Pseudomonadati</taxon>
        <taxon>Pseudomonadota</taxon>
        <taxon>Alphaproteobacteria</taxon>
        <taxon>Sphingomonadales</taxon>
        <taxon>Zymomonadaceae</taxon>
        <taxon>Zymomonas</taxon>
    </lineage>
</organism>